<dbReference type="AlphaFoldDB" id="A0A061GHV2"/>
<protein>
    <submittedName>
        <fullName evidence="1">Uncharacterized protein</fullName>
    </submittedName>
</protein>
<sequence>MIFGTYKRLWSAVRKHKATVQARKVSETVSYSEHKIRATGKTNMARTRAYSMAESGKPEKHVIWHLWLTENILMRKVKDIINLKHKDACSGVNGGLPVGFLC</sequence>
<gene>
    <name evidence="1" type="ORF">TCM_030234</name>
</gene>
<dbReference type="Gramene" id="EOY28712">
    <property type="protein sequence ID" value="EOY28712"/>
    <property type="gene ID" value="TCM_030234"/>
</dbReference>
<keyword evidence="2" id="KW-1185">Reference proteome</keyword>
<dbReference type="Proteomes" id="UP000026915">
    <property type="component" value="Chromosome 6"/>
</dbReference>
<dbReference type="HOGENOM" id="CLU_2282594_0_0_1"/>
<dbReference type="EMBL" id="CM001884">
    <property type="protein sequence ID" value="EOY28712.1"/>
    <property type="molecule type" value="Genomic_DNA"/>
</dbReference>
<dbReference type="InParanoid" id="A0A061GHV2"/>
<reference evidence="1 2" key="1">
    <citation type="journal article" date="2013" name="Genome Biol.">
        <title>The genome sequence of the most widely cultivated cacao type and its use to identify candidate genes regulating pod color.</title>
        <authorList>
            <person name="Motamayor J.C."/>
            <person name="Mockaitis K."/>
            <person name="Schmutz J."/>
            <person name="Haiminen N."/>
            <person name="Iii D.L."/>
            <person name="Cornejo O."/>
            <person name="Findley S.D."/>
            <person name="Zheng P."/>
            <person name="Utro F."/>
            <person name="Royaert S."/>
            <person name="Saski C."/>
            <person name="Jenkins J."/>
            <person name="Podicheti R."/>
            <person name="Zhao M."/>
            <person name="Scheffler B.E."/>
            <person name="Stack J.C."/>
            <person name="Feltus F.A."/>
            <person name="Mustiga G.M."/>
            <person name="Amores F."/>
            <person name="Phillips W."/>
            <person name="Marelli J.P."/>
            <person name="May G.D."/>
            <person name="Shapiro H."/>
            <person name="Ma J."/>
            <person name="Bustamante C.D."/>
            <person name="Schnell R.J."/>
            <person name="Main D."/>
            <person name="Gilbert D."/>
            <person name="Parida L."/>
            <person name="Kuhn D.N."/>
        </authorList>
    </citation>
    <scope>NUCLEOTIDE SEQUENCE [LARGE SCALE GENOMIC DNA]</scope>
    <source>
        <strain evidence="2">cv. Matina 1-6</strain>
    </source>
</reference>
<evidence type="ECO:0000313" key="2">
    <source>
        <dbReference type="Proteomes" id="UP000026915"/>
    </source>
</evidence>
<proteinExistence type="predicted"/>
<organism evidence="1 2">
    <name type="scientific">Theobroma cacao</name>
    <name type="common">Cacao</name>
    <name type="synonym">Cocoa</name>
    <dbReference type="NCBI Taxonomy" id="3641"/>
    <lineage>
        <taxon>Eukaryota</taxon>
        <taxon>Viridiplantae</taxon>
        <taxon>Streptophyta</taxon>
        <taxon>Embryophyta</taxon>
        <taxon>Tracheophyta</taxon>
        <taxon>Spermatophyta</taxon>
        <taxon>Magnoliopsida</taxon>
        <taxon>eudicotyledons</taxon>
        <taxon>Gunneridae</taxon>
        <taxon>Pentapetalae</taxon>
        <taxon>rosids</taxon>
        <taxon>malvids</taxon>
        <taxon>Malvales</taxon>
        <taxon>Malvaceae</taxon>
        <taxon>Byttnerioideae</taxon>
        <taxon>Theobroma</taxon>
    </lineage>
</organism>
<name>A0A061GHV2_THECC</name>
<evidence type="ECO:0000313" key="1">
    <source>
        <dbReference type="EMBL" id="EOY28712.1"/>
    </source>
</evidence>
<accession>A0A061GHV2</accession>